<name>A0A2I2M8B2_9FLAO</name>
<accession>A0A2I2M8B2</accession>
<evidence type="ECO:0000256" key="4">
    <source>
        <dbReference type="ARBA" id="ARBA00023014"/>
    </source>
</evidence>
<dbReference type="AlphaFoldDB" id="A0A2I2M8B2"/>
<dbReference type="RefSeq" id="WP_058885730.1">
    <property type="nucleotide sequence ID" value="NZ_JAFMUG010000001.1"/>
</dbReference>
<dbReference type="GeneID" id="86817658"/>
<evidence type="ECO:0000256" key="2">
    <source>
        <dbReference type="ARBA" id="ARBA00022723"/>
    </source>
</evidence>
<keyword evidence="2" id="KW-0479">Metal-binding</keyword>
<reference evidence="6 7" key="1">
    <citation type="submission" date="2017-11" db="EMBL/GenBank/DDBJ databases">
        <authorList>
            <person name="Duchaud E."/>
        </authorList>
    </citation>
    <scope>NUCLEOTIDE SEQUENCE [LARGE SCALE GENOMIC DNA]</scope>
    <source>
        <strain evidence="6 7">TNO010</strain>
    </source>
</reference>
<keyword evidence="4" id="KW-0411">Iron-sulfur</keyword>
<dbReference type="Pfam" id="PF00355">
    <property type="entry name" value="Rieske"/>
    <property type="match status" value="1"/>
</dbReference>
<keyword evidence="3" id="KW-0408">Iron</keyword>
<evidence type="ECO:0000256" key="1">
    <source>
        <dbReference type="ARBA" id="ARBA00022714"/>
    </source>
</evidence>
<evidence type="ECO:0000256" key="3">
    <source>
        <dbReference type="ARBA" id="ARBA00023004"/>
    </source>
</evidence>
<evidence type="ECO:0000313" key="6">
    <source>
        <dbReference type="EMBL" id="SOU88776.1"/>
    </source>
</evidence>
<dbReference type="GO" id="GO:0046872">
    <property type="term" value="F:metal ion binding"/>
    <property type="evidence" value="ECO:0007669"/>
    <property type="project" value="UniProtKB-KW"/>
</dbReference>
<dbReference type="PROSITE" id="PS51257">
    <property type="entry name" value="PROKAR_LIPOPROTEIN"/>
    <property type="match status" value="1"/>
</dbReference>
<keyword evidence="1" id="KW-0001">2Fe-2S</keyword>
<organism evidence="6 7">
    <name type="scientific">Tenacibaculum finnmarkense genomovar ulcerans</name>
    <dbReference type="NCBI Taxonomy" id="2781388"/>
    <lineage>
        <taxon>Bacteria</taxon>
        <taxon>Pseudomonadati</taxon>
        <taxon>Bacteroidota</taxon>
        <taxon>Flavobacteriia</taxon>
        <taxon>Flavobacteriales</taxon>
        <taxon>Flavobacteriaceae</taxon>
        <taxon>Tenacibaculum</taxon>
        <taxon>Tenacibaculum finnmarkense</taxon>
    </lineage>
</organism>
<protein>
    <recommendedName>
        <fullName evidence="5">Rieske domain-containing protein</fullName>
    </recommendedName>
</protein>
<dbReference type="SUPFAM" id="SSF50022">
    <property type="entry name" value="ISP domain"/>
    <property type="match status" value="1"/>
</dbReference>
<gene>
    <name evidence="6" type="ORF">TNO010_220216</name>
</gene>
<sequence>MKNIFYLLVLIIGINTTISCTDNVPVNNCFRSVEINAIIDLTLPEFQGLLVPGGQSENTIQGRNLVIFRTGTNGYKAFDQQCPENTCNALMYFDGIHINCPCDAKKYNYLANGASIDNKGCNALLYFVTPINSSQLRVSR</sequence>
<dbReference type="InterPro" id="IPR017941">
    <property type="entry name" value="Rieske_2Fe-2S"/>
</dbReference>
<dbReference type="GO" id="GO:0051537">
    <property type="term" value="F:2 iron, 2 sulfur cluster binding"/>
    <property type="evidence" value="ECO:0007669"/>
    <property type="project" value="UniProtKB-KW"/>
</dbReference>
<evidence type="ECO:0000313" key="7">
    <source>
        <dbReference type="Proteomes" id="UP000490060"/>
    </source>
</evidence>
<proteinExistence type="predicted"/>
<dbReference type="Proteomes" id="UP000490060">
    <property type="component" value="Unassembled WGS sequence"/>
</dbReference>
<dbReference type="Gene3D" id="2.102.10.10">
    <property type="entry name" value="Rieske [2Fe-2S] iron-sulphur domain"/>
    <property type="match status" value="1"/>
</dbReference>
<dbReference type="EMBL" id="OENE01000015">
    <property type="protein sequence ID" value="SOU88776.1"/>
    <property type="molecule type" value="Genomic_DNA"/>
</dbReference>
<feature type="domain" description="Rieske" evidence="5">
    <location>
        <begin position="53"/>
        <end position="118"/>
    </location>
</feature>
<dbReference type="InterPro" id="IPR036922">
    <property type="entry name" value="Rieske_2Fe-2S_sf"/>
</dbReference>
<evidence type="ECO:0000259" key="5">
    <source>
        <dbReference type="Pfam" id="PF00355"/>
    </source>
</evidence>